<reference evidence="5 6" key="2">
    <citation type="journal article" date="2011" name="Stand. Genomic Sci.">
        <title>Complete genome sequence of Staphylothermus hellenicus P8.</title>
        <authorList>
            <person name="Anderson I."/>
            <person name="Wirth R."/>
            <person name="Lucas S."/>
            <person name="Copeland A."/>
            <person name="Lapidus A."/>
            <person name="Cheng J.F."/>
            <person name="Goodwin L."/>
            <person name="Pitluck S."/>
            <person name="Davenport K."/>
            <person name="Detter J.C."/>
            <person name="Han C."/>
            <person name="Tapia R."/>
            <person name="Land M."/>
            <person name="Hauser L."/>
            <person name="Pati A."/>
            <person name="Mikhailova N."/>
            <person name="Woyke T."/>
            <person name="Klenk H.P."/>
            <person name="Kyrpides N."/>
            <person name="Ivanova N."/>
        </authorList>
    </citation>
    <scope>NUCLEOTIDE SEQUENCE [LARGE SCALE GENOMIC DNA]</scope>
    <source>
        <strain evidence="6">DSM 12710 / JCM 10830 / BK20S6-10-b1 / P8</strain>
    </source>
</reference>
<dbReference type="GeneID" id="9234633"/>
<accession>D7D9I8</accession>
<dbReference type="PROSITE" id="PS51146">
    <property type="entry name" value="KAIC"/>
    <property type="match status" value="1"/>
</dbReference>
<dbReference type="PANTHER" id="PTHR43637:SF2">
    <property type="entry name" value="PROTEIN GVPD 1"/>
    <property type="match status" value="1"/>
</dbReference>
<dbReference type="PROSITE" id="PS50162">
    <property type="entry name" value="RECA_2"/>
    <property type="match status" value="1"/>
</dbReference>
<evidence type="ECO:0000259" key="3">
    <source>
        <dbReference type="PROSITE" id="PS50162"/>
    </source>
</evidence>
<dbReference type="InterPro" id="IPR014774">
    <property type="entry name" value="KaiC-like_dom"/>
</dbReference>
<dbReference type="STRING" id="591019.Shell_1342"/>
<dbReference type="eggNOG" id="arCOG01171">
    <property type="taxonomic scope" value="Archaea"/>
</dbReference>
<dbReference type="SUPFAM" id="SSF52540">
    <property type="entry name" value="P-loop containing nucleoside triphosphate hydrolases"/>
    <property type="match status" value="1"/>
</dbReference>
<protein>
    <submittedName>
        <fullName evidence="5">Putative circadian clock protein, KaiC</fullName>
    </submittedName>
</protein>
<dbReference type="HOGENOM" id="CLU_023669_2_0_2"/>
<dbReference type="GO" id="GO:0140664">
    <property type="term" value="F:ATP-dependent DNA damage sensor activity"/>
    <property type="evidence" value="ECO:0007669"/>
    <property type="project" value="InterPro"/>
</dbReference>
<dbReference type="RefSeq" id="WP_013143632.1">
    <property type="nucleotide sequence ID" value="NC_014205.1"/>
</dbReference>
<evidence type="ECO:0000313" key="6">
    <source>
        <dbReference type="Proteomes" id="UP000002573"/>
    </source>
</evidence>
<keyword evidence="1" id="KW-0547">Nucleotide-binding</keyword>
<evidence type="ECO:0000256" key="2">
    <source>
        <dbReference type="ARBA" id="ARBA00022840"/>
    </source>
</evidence>
<dbReference type="PANTHER" id="PTHR43637">
    <property type="entry name" value="UPF0273 PROTEIN TM_0370"/>
    <property type="match status" value="1"/>
</dbReference>
<name>D7D9I8_STAHD</name>
<evidence type="ECO:0000313" key="5">
    <source>
        <dbReference type="EMBL" id="ADI32434.1"/>
    </source>
</evidence>
<dbReference type="AlphaFoldDB" id="D7D9I8"/>
<dbReference type="CDD" id="cd01124">
    <property type="entry name" value="KaiC-like"/>
    <property type="match status" value="1"/>
</dbReference>
<feature type="domain" description="KaiC" evidence="4">
    <location>
        <begin position="7"/>
        <end position="248"/>
    </location>
</feature>
<organism evidence="5 6">
    <name type="scientific">Staphylothermus hellenicus (strain DSM 12710 / JCM 10830 / BK20S6-10-b1 / P8)</name>
    <dbReference type="NCBI Taxonomy" id="591019"/>
    <lineage>
        <taxon>Archaea</taxon>
        <taxon>Thermoproteota</taxon>
        <taxon>Thermoprotei</taxon>
        <taxon>Desulfurococcales</taxon>
        <taxon>Desulfurococcaceae</taxon>
        <taxon>Staphylothermus</taxon>
    </lineage>
</organism>
<dbReference type="Gene3D" id="3.40.50.300">
    <property type="entry name" value="P-loop containing nucleotide triphosphate hydrolases"/>
    <property type="match status" value="1"/>
</dbReference>
<reference evidence="6" key="1">
    <citation type="submission" date="2010-05" db="EMBL/GenBank/DDBJ databases">
        <title>Complete sequence of Staphylothermus hellenicus DSM 12710.</title>
        <authorList>
            <consortium name="US DOE Joint Genome Institute"/>
            <person name="Lucas S."/>
            <person name="Copeland A."/>
            <person name="Lapidus A."/>
            <person name="Cheng J.-F."/>
            <person name="Bruce D."/>
            <person name="Goodwin L."/>
            <person name="Pitluck S."/>
            <person name="Davenport K."/>
            <person name="Detter J.C."/>
            <person name="Han C."/>
            <person name="Tapia R."/>
            <person name="Larimer F."/>
            <person name="Land M."/>
            <person name="Hauser L."/>
            <person name="Kyrpides N."/>
            <person name="Mikhailova N."/>
            <person name="Anderson I.J."/>
            <person name="Woyke T."/>
        </authorList>
    </citation>
    <scope>NUCLEOTIDE SEQUENCE [LARGE SCALE GENOMIC DNA]</scope>
    <source>
        <strain evidence="6">DSM 12710 / JCM 10830 / BK20S6-10-b1 / P8</strain>
    </source>
</reference>
<dbReference type="Proteomes" id="UP000002573">
    <property type="component" value="Chromosome"/>
</dbReference>
<dbReference type="Pfam" id="PF06745">
    <property type="entry name" value="ATPase"/>
    <property type="match status" value="1"/>
</dbReference>
<dbReference type="PRINTS" id="PR01874">
    <property type="entry name" value="DNAREPAIRADA"/>
</dbReference>
<gene>
    <name evidence="5" type="ordered locus">Shell_1342</name>
</gene>
<dbReference type="GO" id="GO:0003677">
    <property type="term" value="F:DNA binding"/>
    <property type="evidence" value="ECO:0007669"/>
    <property type="project" value="InterPro"/>
</dbReference>
<dbReference type="InterPro" id="IPR022443">
    <property type="entry name" value="KaiC-rel"/>
</dbReference>
<dbReference type="InterPro" id="IPR020588">
    <property type="entry name" value="RecA_ATP-bd"/>
</dbReference>
<keyword evidence="2" id="KW-0067">ATP-binding</keyword>
<feature type="domain" description="RecA family profile 1" evidence="3">
    <location>
        <begin position="5"/>
        <end position="72"/>
    </location>
</feature>
<evidence type="ECO:0000256" key="1">
    <source>
        <dbReference type="ARBA" id="ARBA00022741"/>
    </source>
</evidence>
<dbReference type="GO" id="GO:0005524">
    <property type="term" value="F:ATP binding"/>
    <property type="evidence" value="ECO:0007669"/>
    <property type="project" value="UniProtKB-KW"/>
</dbReference>
<sequence>MGKPSIERLPTGIKGLDEILRGGIPQGFVVAVVGEPGTGKTVFCIHFIGKGLETGDKGIYVTTEESRESIIRQAAMFNIDLRKHVDEGNLVIIDALMEERGDPWSLRELDIEELLSKIIEAKKYLGYGHARLVIDSMSAFWLDKPAMARKYSYIIKRRLARWNMTIILTSQYAVTTSLGFGFGVEHVADGIIRFRKSILGGELKRFLVVEKMRQTDHDKRVFLIDIVDGKGLVVLGPYNISRGEVSLPFSVLAKILSAELKKEAELTSGELEGSDLENNV</sequence>
<dbReference type="OrthoDB" id="27015at2157"/>
<keyword evidence="6" id="KW-1185">Reference proteome</keyword>
<dbReference type="InterPro" id="IPR027417">
    <property type="entry name" value="P-loop_NTPase"/>
</dbReference>
<dbReference type="KEGG" id="shc:Shell_1342"/>
<dbReference type="InterPro" id="IPR010624">
    <property type="entry name" value="KaiC_dom"/>
</dbReference>
<proteinExistence type="predicted"/>
<dbReference type="EMBL" id="CP002051">
    <property type="protein sequence ID" value="ADI32434.1"/>
    <property type="molecule type" value="Genomic_DNA"/>
</dbReference>
<dbReference type="GO" id="GO:0006281">
    <property type="term" value="P:DNA repair"/>
    <property type="evidence" value="ECO:0007669"/>
    <property type="project" value="InterPro"/>
</dbReference>
<evidence type="ECO:0000259" key="4">
    <source>
        <dbReference type="PROSITE" id="PS51146"/>
    </source>
</evidence>
<dbReference type="NCBIfam" id="TIGR03881">
    <property type="entry name" value="KaiC_arch_4"/>
    <property type="match status" value="1"/>
</dbReference>